<keyword evidence="2" id="KW-1185">Reference proteome</keyword>
<dbReference type="EnsemblPlants" id="OB02G25220.1">
    <property type="protein sequence ID" value="OB02G25220.1"/>
    <property type="gene ID" value="OB02G25220"/>
</dbReference>
<dbReference type="Proteomes" id="UP000006038">
    <property type="component" value="Unassembled WGS sequence"/>
</dbReference>
<proteinExistence type="predicted"/>
<dbReference type="HOGENOM" id="CLU_2712202_0_0_1"/>
<dbReference type="Gramene" id="OB02G25220.1">
    <property type="protein sequence ID" value="OB02G25220.1"/>
    <property type="gene ID" value="OB02G25220"/>
</dbReference>
<reference evidence="1" key="1">
    <citation type="submission" date="2013-04" db="UniProtKB">
        <authorList>
            <consortium name="EnsemblPlants"/>
        </authorList>
    </citation>
    <scope>IDENTIFICATION</scope>
</reference>
<evidence type="ECO:0000313" key="2">
    <source>
        <dbReference type="Proteomes" id="UP000006038"/>
    </source>
</evidence>
<name>J3LD05_ORYBR</name>
<evidence type="ECO:0000313" key="1">
    <source>
        <dbReference type="EnsemblPlants" id="OB02G25220.1"/>
    </source>
</evidence>
<protein>
    <submittedName>
        <fullName evidence="1">Uncharacterized protein</fullName>
    </submittedName>
</protein>
<sequence length="73" mass="8588">AARARDFFQVDDSQHPNQAEHDYYCVNEQSDILLVVFDGIIFSVFSWEGKMRYHSPFCQCLKQLQFNSCSNYV</sequence>
<accession>J3LD05</accession>
<dbReference type="AlphaFoldDB" id="J3LD05"/>
<organism evidence="1">
    <name type="scientific">Oryza brachyantha</name>
    <name type="common">malo sina</name>
    <dbReference type="NCBI Taxonomy" id="4533"/>
    <lineage>
        <taxon>Eukaryota</taxon>
        <taxon>Viridiplantae</taxon>
        <taxon>Streptophyta</taxon>
        <taxon>Embryophyta</taxon>
        <taxon>Tracheophyta</taxon>
        <taxon>Spermatophyta</taxon>
        <taxon>Magnoliopsida</taxon>
        <taxon>Liliopsida</taxon>
        <taxon>Poales</taxon>
        <taxon>Poaceae</taxon>
        <taxon>BOP clade</taxon>
        <taxon>Oryzoideae</taxon>
        <taxon>Oryzeae</taxon>
        <taxon>Oryzinae</taxon>
        <taxon>Oryza</taxon>
    </lineage>
</organism>